<reference evidence="14 15" key="1">
    <citation type="journal article" date="2015" name="Stand. Genomic Sci.">
        <title>Genomic Encyclopedia of Bacterial and Archaeal Type Strains, Phase III: the genomes of soil and plant-associated and newly described type strains.</title>
        <authorList>
            <person name="Whitman W.B."/>
            <person name="Woyke T."/>
            <person name="Klenk H.P."/>
            <person name="Zhou Y."/>
            <person name="Lilburn T.G."/>
            <person name="Beck B.J."/>
            <person name="De Vos P."/>
            <person name="Vandamme P."/>
            <person name="Eisen J.A."/>
            <person name="Garrity G."/>
            <person name="Hugenholtz P."/>
            <person name="Kyrpides N.C."/>
        </authorList>
    </citation>
    <scope>NUCLEOTIDE SEQUENCE [LARGE SCALE GENOMIC DNA]</scope>
    <source>
        <strain evidence="14 15">CGMCC 1.10136</strain>
    </source>
</reference>
<sequence length="311" mass="33280">MAMRILVVGAGGVGGYFGGRLAAAGRDVTFLVRERRAELLADQGLRVRSPFGDIDLAAPQTVTRETLATPFELVVIGCKAYDLPGVINDVVPAVGPETAILPLLNGMRHLDELDARFGASRVLGGQCHIAATLDGEGVVHHLNRTHSLTFGERDGSVSPRMRHITAMLSDAGFDARPSQRIVQDMWDKWVFLATLAGITCLMRASVGDIMAAPAGHEITLELLDNCVAVASEAGHAPDEPAIERTKRSLTESGSTLTASMLRDIQRGGPIEADHIVGDMIARAGRHRDGIPLLRVAYAHLKAYEASRVRAS</sequence>
<feature type="domain" description="Ketopantoate reductase C-terminal" evidence="13">
    <location>
        <begin position="181"/>
        <end position="304"/>
    </location>
</feature>
<organism evidence="14 15">
    <name type="scientific">Aerolutibacter ruishenii</name>
    <dbReference type="NCBI Taxonomy" id="686800"/>
    <lineage>
        <taxon>Bacteria</taxon>
        <taxon>Pseudomonadati</taxon>
        <taxon>Pseudomonadota</taxon>
        <taxon>Gammaproteobacteria</taxon>
        <taxon>Lysobacterales</taxon>
        <taxon>Lysobacteraceae</taxon>
        <taxon>Aerolutibacter</taxon>
    </lineage>
</organism>
<accession>A0A562LSQ9</accession>
<comment type="function">
    <text evidence="1 11">Catalyzes the NADPH-dependent reduction of ketopantoate into pantoic acid.</text>
</comment>
<dbReference type="GO" id="GO:0008677">
    <property type="term" value="F:2-dehydropantoate 2-reductase activity"/>
    <property type="evidence" value="ECO:0007669"/>
    <property type="project" value="UniProtKB-EC"/>
</dbReference>
<evidence type="ECO:0000313" key="15">
    <source>
        <dbReference type="Proteomes" id="UP000316471"/>
    </source>
</evidence>
<evidence type="ECO:0000256" key="3">
    <source>
        <dbReference type="ARBA" id="ARBA00007870"/>
    </source>
</evidence>
<comment type="similarity">
    <text evidence="3 11">Belongs to the ketopantoate reductase family.</text>
</comment>
<dbReference type="SUPFAM" id="SSF48179">
    <property type="entry name" value="6-phosphogluconate dehydrogenase C-terminal domain-like"/>
    <property type="match status" value="1"/>
</dbReference>
<dbReference type="InterPro" id="IPR008927">
    <property type="entry name" value="6-PGluconate_DH-like_C_sf"/>
</dbReference>
<dbReference type="GO" id="GO:0005737">
    <property type="term" value="C:cytoplasm"/>
    <property type="evidence" value="ECO:0007669"/>
    <property type="project" value="TreeGrafter"/>
</dbReference>
<evidence type="ECO:0000256" key="8">
    <source>
        <dbReference type="ARBA" id="ARBA00023002"/>
    </source>
</evidence>
<keyword evidence="7 11" id="KW-0521">NADP</keyword>
<evidence type="ECO:0000259" key="12">
    <source>
        <dbReference type="Pfam" id="PF02558"/>
    </source>
</evidence>
<evidence type="ECO:0000256" key="2">
    <source>
        <dbReference type="ARBA" id="ARBA00004994"/>
    </source>
</evidence>
<dbReference type="EC" id="1.1.1.169" evidence="4 11"/>
<evidence type="ECO:0000313" key="14">
    <source>
        <dbReference type="EMBL" id="TWI10675.1"/>
    </source>
</evidence>
<dbReference type="InterPro" id="IPR036291">
    <property type="entry name" value="NAD(P)-bd_dom_sf"/>
</dbReference>
<evidence type="ECO:0000256" key="5">
    <source>
        <dbReference type="ARBA" id="ARBA00019465"/>
    </source>
</evidence>
<dbReference type="PANTHER" id="PTHR21708">
    <property type="entry name" value="PROBABLE 2-DEHYDROPANTOATE 2-REDUCTASE"/>
    <property type="match status" value="1"/>
</dbReference>
<dbReference type="Proteomes" id="UP000316471">
    <property type="component" value="Unassembled WGS sequence"/>
</dbReference>
<evidence type="ECO:0000256" key="6">
    <source>
        <dbReference type="ARBA" id="ARBA00022655"/>
    </source>
</evidence>
<dbReference type="UniPathway" id="UPA00028">
    <property type="reaction ID" value="UER00004"/>
</dbReference>
<evidence type="ECO:0000256" key="10">
    <source>
        <dbReference type="ARBA" id="ARBA00048793"/>
    </source>
</evidence>
<dbReference type="InterPro" id="IPR013332">
    <property type="entry name" value="KPR_N"/>
</dbReference>
<dbReference type="Gene3D" id="1.10.1040.10">
    <property type="entry name" value="N-(1-d-carboxylethyl)-l-norvaline Dehydrogenase, domain 2"/>
    <property type="match status" value="1"/>
</dbReference>
<keyword evidence="6 11" id="KW-0566">Pantothenate biosynthesis</keyword>
<gene>
    <name evidence="14" type="ORF">IP93_01766</name>
</gene>
<comment type="pathway">
    <text evidence="2 11">Cofactor biosynthesis; (R)-pantothenate biosynthesis; (R)-pantoate from 3-methyl-2-oxobutanoate: step 2/2.</text>
</comment>
<evidence type="ECO:0000256" key="1">
    <source>
        <dbReference type="ARBA" id="ARBA00002919"/>
    </source>
</evidence>
<evidence type="ECO:0000256" key="9">
    <source>
        <dbReference type="ARBA" id="ARBA00032024"/>
    </source>
</evidence>
<evidence type="ECO:0000256" key="11">
    <source>
        <dbReference type="RuleBase" id="RU362068"/>
    </source>
</evidence>
<comment type="caution">
    <text evidence="14">The sequence shown here is derived from an EMBL/GenBank/DDBJ whole genome shotgun (WGS) entry which is preliminary data.</text>
</comment>
<dbReference type="NCBIfam" id="TIGR00745">
    <property type="entry name" value="apbA_panE"/>
    <property type="match status" value="1"/>
</dbReference>
<dbReference type="EMBL" id="VLKP01000006">
    <property type="protein sequence ID" value="TWI10675.1"/>
    <property type="molecule type" value="Genomic_DNA"/>
</dbReference>
<evidence type="ECO:0000256" key="4">
    <source>
        <dbReference type="ARBA" id="ARBA00013014"/>
    </source>
</evidence>
<dbReference type="SUPFAM" id="SSF51735">
    <property type="entry name" value="NAD(P)-binding Rossmann-fold domains"/>
    <property type="match status" value="1"/>
</dbReference>
<dbReference type="Pfam" id="PF08546">
    <property type="entry name" value="ApbA_C"/>
    <property type="match status" value="1"/>
</dbReference>
<feature type="domain" description="Ketopantoate reductase N-terminal" evidence="12">
    <location>
        <begin position="5"/>
        <end position="154"/>
    </location>
</feature>
<protein>
    <recommendedName>
        <fullName evidence="5 11">2-dehydropantoate 2-reductase</fullName>
        <ecNumber evidence="4 11">1.1.1.169</ecNumber>
    </recommendedName>
    <alternativeName>
        <fullName evidence="9 11">Ketopantoate reductase</fullName>
    </alternativeName>
</protein>
<comment type="catalytic activity">
    <reaction evidence="10 11">
        <text>(R)-pantoate + NADP(+) = 2-dehydropantoate + NADPH + H(+)</text>
        <dbReference type="Rhea" id="RHEA:16233"/>
        <dbReference type="ChEBI" id="CHEBI:11561"/>
        <dbReference type="ChEBI" id="CHEBI:15378"/>
        <dbReference type="ChEBI" id="CHEBI:15980"/>
        <dbReference type="ChEBI" id="CHEBI:57783"/>
        <dbReference type="ChEBI" id="CHEBI:58349"/>
        <dbReference type="EC" id="1.1.1.169"/>
    </reaction>
</comment>
<evidence type="ECO:0000259" key="13">
    <source>
        <dbReference type="Pfam" id="PF08546"/>
    </source>
</evidence>
<keyword evidence="8 11" id="KW-0560">Oxidoreductase</keyword>
<dbReference type="InterPro" id="IPR013328">
    <property type="entry name" value="6PGD_dom2"/>
</dbReference>
<evidence type="ECO:0000256" key="7">
    <source>
        <dbReference type="ARBA" id="ARBA00022857"/>
    </source>
</evidence>
<dbReference type="InterPro" id="IPR051402">
    <property type="entry name" value="KPR-Related"/>
</dbReference>
<name>A0A562LSQ9_9GAMM</name>
<dbReference type="PANTHER" id="PTHR21708:SF26">
    <property type="entry name" value="2-DEHYDROPANTOATE 2-REDUCTASE"/>
    <property type="match status" value="1"/>
</dbReference>
<dbReference type="FunFam" id="3.40.50.720:FF:000307">
    <property type="entry name" value="2-dehydropantoate 2-reductase"/>
    <property type="match status" value="1"/>
</dbReference>
<dbReference type="Pfam" id="PF02558">
    <property type="entry name" value="ApbA"/>
    <property type="match status" value="1"/>
</dbReference>
<dbReference type="AlphaFoldDB" id="A0A562LSQ9"/>
<keyword evidence="15" id="KW-1185">Reference proteome</keyword>
<dbReference type="NCBIfam" id="NF005094">
    <property type="entry name" value="PRK06522.2-5"/>
    <property type="match status" value="1"/>
</dbReference>
<dbReference type="GO" id="GO:0015940">
    <property type="term" value="P:pantothenate biosynthetic process"/>
    <property type="evidence" value="ECO:0007669"/>
    <property type="project" value="UniProtKB-UniPathway"/>
</dbReference>
<dbReference type="FunFam" id="1.10.1040.10:FF:000017">
    <property type="entry name" value="2-dehydropantoate 2-reductase"/>
    <property type="match status" value="1"/>
</dbReference>
<proteinExistence type="inferred from homology"/>
<dbReference type="InterPro" id="IPR003710">
    <property type="entry name" value="ApbA"/>
</dbReference>
<dbReference type="InterPro" id="IPR013752">
    <property type="entry name" value="KPA_reductase"/>
</dbReference>
<dbReference type="Gene3D" id="3.40.50.720">
    <property type="entry name" value="NAD(P)-binding Rossmann-like Domain"/>
    <property type="match status" value="1"/>
</dbReference>